<evidence type="ECO:0000256" key="7">
    <source>
        <dbReference type="HAMAP-Rule" id="MF_00090"/>
    </source>
</evidence>
<reference evidence="8 9" key="1">
    <citation type="journal article" date="2018" name="Sci. Adv.">
        <title>Multi-heme cytochromes provide a pathway for survival in energy-limited environments.</title>
        <authorList>
            <person name="Deng X."/>
            <person name="Dohmae N."/>
            <person name="Nealson K.H."/>
            <person name="Hashimoto K."/>
            <person name="Okamoto A."/>
        </authorList>
    </citation>
    <scope>NUCLEOTIDE SEQUENCE [LARGE SCALE GENOMIC DNA]</scope>
    <source>
        <strain evidence="8 9">IS5</strain>
    </source>
</reference>
<evidence type="ECO:0000256" key="5">
    <source>
        <dbReference type="ARBA" id="ARBA00022679"/>
    </source>
</evidence>
<keyword evidence="3 7" id="KW-0963">Cytoplasm</keyword>
<dbReference type="InterPro" id="IPR000682">
    <property type="entry name" value="PCMT"/>
</dbReference>
<name>A0A2Z6AX51_9BACT</name>
<dbReference type="NCBIfam" id="TIGR00080">
    <property type="entry name" value="pimt"/>
    <property type="match status" value="1"/>
</dbReference>
<dbReference type="Proteomes" id="UP000269883">
    <property type="component" value="Chromosome"/>
</dbReference>
<comment type="subcellular location">
    <subcellularLocation>
        <location evidence="1 7">Cytoplasm</location>
    </subcellularLocation>
</comment>
<dbReference type="GO" id="GO:0032259">
    <property type="term" value="P:methylation"/>
    <property type="evidence" value="ECO:0007669"/>
    <property type="project" value="UniProtKB-KW"/>
</dbReference>
<dbReference type="KEGG" id="dfl:DFE_1085"/>
<dbReference type="PANTHER" id="PTHR11579">
    <property type="entry name" value="PROTEIN-L-ISOASPARTATE O-METHYLTRANSFERASE"/>
    <property type="match status" value="1"/>
</dbReference>
<evidence type="ECO:0000313" key="8">
    <source>
        <dbReference type="EMBL" id="BBD07811.1"/>
    </source>
</evidence>
<dbReference type="GO" id="GO:0004719">
    <property type="term" value="F:protein-L-isoaspartate (D-aspartate) O-methyltransferase activity"/>
    <property type="evidence" value="ECO:0007669"/>
    <property type="project" value="UniProtKB-UniRule"/>
</dbReference>
<dbReference type="HAMAP" id="MF_00090">
    <property type="entry name" value="PIMT"/>
    <property type="match status" value="1"/>
</dbReference>
<evidence type="ECO:0000256" key="3">
    <source>
        <dbReference type="ARBA" id="ARBA00022490"/>
    </source>
</evidence>
<comment type="catalytic activity">
    <reaction evidence="7">
        <text>[protein]-L-isoaspartate + S-adenosyl-L-methionine = [protein]-L-isoaspartate alpha-methyl ester + S-adenosyl-L-homocysteine</text>
        <dbReference type="Rhea" id="RHEA:12705"/>
        <dbReference type="Rhea" id="RHEA-COMP:12143"/>
        <dbReference type="Rhea" id="RHEA-COMP:12144"/>
        <dbReference type="ChEBI" id="CHEBI:57856"/>
        <dbReference type="ChEBI" id="CHEBI:59789"/>
        <dbReference type="ChEBI" id="CHEBI:90596"/>
        <dbReference type="ChEBI" id="CHEBI:90598"/>
        <dbReference type="EC" id="2.1.1.77"/>
    </reaction>
</comment>
<comment type="function">
    <text evidence="7">Catalyzes the methyl esterification of L-isoaspartyl residues in peptides and proteins that result from spontaneous decomposition of normal L-aspartyl and L-asparaginyl residues. It plays a role in the repair and/or degradation of damaged proteins.</text>
</comment>
<dbReference type="PROSITE" id="PS01279">
    <property type="entry name" value="PCMT"/>
    <property type="match status" value="1"/>
</dbReference>
<dbReference type="AlphaFoldDB" id="A0A2Z6AX51"/>
<organism evidence="8 9">
    <name type="scientific">Desulfovibrio ferrophilus</name>
    <dbReference type="NCBI Taxonomy" id="241368"/>
    <lineage>
        <taxon>Bacteria</taxon>
        <taxon>Pseudomonadati</taxon>
        <taxon>Thermodesulfobacteriota</taxon>
        <taxon>Desulfovibrionia</taxon>
        <taxon>Desulfovibrionales</taxon>
        <taxon>Desulfovibrionaceae</taxon>
        <taxon>Desulfovibrio</taxon>
    </lineage>
</organism>
<dbReference type="InterPro" id="IPR029063">
    <property type="entry name" value="SAM-dependent_MTases_sf"/>
</dbReference>
<evidence type="ECO:0000256" key="4">
    <source>
        <dbReference type="ARBA" id="ARBA00022603"/>
    </source>
</evidence>
<keyword evidence="5 7" id="KW-0808">Transferase</keyword>
<dbReference type="SUPFAM" id="SSF53335">
    <property type="entry name" value="S-adenosyl-L-methionine-dependent methyltransferases"/>
    <property type="match status" value="1"/>
</dbReference>
<dbReference type="EC" id="2.1.1.77" evidence="7"/>
<dbReference type="RefSeq" id="WP_126377392.1">
    <property type="nucleotide sequence ID" value="NZ_AP017378.1"/>
</dbReference>
<dbReference type="NCBIfam" id="NF001453">
    <property type="entry name" value="PRK00312.1"/>
    <property type="match status" value="1"/>
</dbReference>
<comment type="similarity">
    <text evidence="2 7">Belongs to the methyltransferase superfamily. L-isoaspartyl/D-aspartyl protein methyltransferase family.</text>
</comment>
<keyword evidence="4 7" id="KW-0489">Methyltransferase</keyword>
<dbReference type="OrthoDB" id="9810066at2"/>
<dbReference type="Gene3D" id="3.40.50.150">
    <property type="entry name" value="Vaccinia Virus protein VP39"/>
    <property type="match status" value="1"/>
</dbReference>
<feature type="active site" evidence="7">
    <location>
        <position position="52"/>
    </location>
</feature>
<evidence type="ECO:0000256" key="6">
    <source>
        <dbReference type="ARBA" id="ARBA00022691"/>
    </source>
</evidence>
<gene>
    <name evidence="7" type="primary">pcm</name>
    <name evidence="8" type="ORF">DFE_1085</name>
</gene>
<proteinExistence type="inferred from homology"/>
<dbReference type="PANTHER" id="PTHR11579:SF0">
    <property type="entry name" value="PROTEIN-L-ISOASPARTATE(D-ASPARTATE) O-METHYLTRANSFERASE"/>
    <property type="match status" value="1"/>
</dbReference>
<dbReference type="GO" id="GO:0030091">
    <property type="term" value="P:protein repair"/>
    <property type="evidence" value="ECO:0007669"/>
    <property type="project" value="UniProtKB-UniRule"/>
</dbReference>
<dbReference type="GO" id="GO:0005737">
    <property type="term" value="C:cytoplasm"/>
    <property type="evidence" value="ECO:0007669"/>
    <property type="project" value="UniProtKB-SubCell"/>
</dbReference>
<sequence length="203" mass="22147">MVRDQIQGRGIHDPAVLAAMLKIPRHEFVDEALHAQAYADNPVPIGHGQTISQPYIVALMSQTLEVQPGMRVLEIGTGSGYQAAVLAEMGAKVYTVERIKELHLAARKRMTRLRYLNALCKLDDGTLGWPGQAPFDRIIVTAGGPSVPEPLVDQLGDPGMLLIPVGPSRRAQELIMVRKEDGKIVQENKGAVVFVDLVGRHGY</sequence>
<dbReference type="EMBL" id="AP017378">
    <property type="protein sequence ID" value="BBD07811.1"/>
    <property type="molecule type" value="Genomic_DNA"/>
</dbReference>
<evidence type="ECO:0000313" key="9">
    <source>
        <dbReference type="Proteomes" id="UP000269883"/>
    </source>
</evidence>
<evidence type="ECO:0000256" key="2">
    <source>
        <dbReference type="ARBA" id="ARBA00005369"/>
    </source>
</evidence>
<keyword evidence="6 7" id="KW-0949">S-adenosyl-L-methionine</keyword>
<keyword evidence="9" id="KW-1185">Reference proteome</keyword>
<dbReference type="CDD" id="cd02440">
    <property type="entry name" value="AdoMet_MTases"/>
    <property type="match status" value="1"/>
</dbReference>
<dbReference type="FunFam" id="3.40.50.150:FF:000010">
    <property type="entry name" value="Protein-L-isoaspartate O-methyltransferase"/>
    <property type="match status" value="1"/>
</dbReference>
<evidence type="ECO:0000256" key="1">
    <source>
        <dbReference type="ARBA" id="ARBA00004496"/>
    </source>
</evidence>
<dbReference type="Pfam" id="PF01135">
    <property type="entry name" value="PCMT"/>
    <property type="match status" value="1"/>
</dbReference>
<protein>
    <recommendedName>
        <fullName evidence="7">Protein-L-isoaspartate O-methyltransferase</fullName>
        <ecNumber evidence="7">2.1.1.77</ecNumber>
    </recommendedName>
    <alternativeName>
        <fullName evidence="7">L-isoaspartyl protein carboxyl methyltransferase</fullName>
    </alternativeName>
    <alternativeName>
        <fullName evidence="7">Protein L-isoaspartyl methyltransferase</fullName>
    </alternativeName>
    <alternativeName>
        <fullName evidence="7">Protein-beta-aspartate methyltransferase</fullName>
        <shortName evidence="7">PIMT</shortName>
    </alternativeName>
</protein>
<accession>A0A2Z6AX51</accession>